<feature type="compositionally biased region" description="Basic and acidic residues" evidence="1">
    <location>
        <begin position="1"/>
        <end position="12"/>
    </location>
</feature>
<protein>
    <submittedName>
        <fullName evidence="2">Uncharacterized protein</fullName>
    </submittedName>
</protein>
<dbReference type="EnsemblPlants" id="OB06G24030.1">
    <property type="protein sequence ID" value="OB06G24030.1"/>
    <property type="gene ID" value="OB06G24030"/>
</dbReference>
<keyword evidence="3" id="KW-1185">Reference proteome</keyword>
<accession>J3MEF9</accession>
<dbReference type="AlphaFoldDB" id="J3MEF9"/>
<feature type="region of interest" description="Disordered" evidence="1">
    <location>
        <begin position="1"/>
        <end position="64"/>
    </location>
</feature>
<reference evidence="2" key="2">
    <citation type="submission" date="2013-04" db="UniProtKB">
        <authorList>
            <consortium name="EnsemblPlants"/>
        </authorList>
    </citation>
    <scope>IDENTIFICATION</scope>
</reference>
<name>J3MEF9_ORYBR</name>
<dbReference type="HOGENOM" id="CLU_1443126_0_0_1"/>
<evidence type="ECO:0000313" key="3">
    <source>
        <dbReference type="Proteomes" id="UP000006038"/>
    </source>
</evidence>
<evidence type="ECO:0000313" key="2">
    <source>
        <dbReference type="EnsemblPlants" id="OB06G24030.1"/>
    </source>
</evidence>
<feature type="region of interest" description="Disordered" evidence="1">
    <location>
        <begin position="121"/>
        <end position="140"/>
    </location>
</feature>
<evidence type="ECO:0000256" key="1">
    <source>
        <dbReference type="SAM" id="MobiDB-lite"/>
    </source>
</evidence>
<dbReference type="Gramene" id="OB06G24030.1">
    <property type="protein sequence ID" value="OB06G24030.1"/>
    <property type="gene ID" value="OB06G24030"/>
</dbReference>
<dbReference type="Proteomes" id="UP000006038">
    <property type="component" value="Chromosome 6"/>
</dbReference>
<proteinExistence type="predicted"/>
<sequence length="188" mass="20562">MEVAGRRDRGWQEELGEGGSSWRTRTVTDAEPTGPRVGGERARGRTATGGSRQAWTGAGSSVDRRELGRRRTDVGSGVDRCRLGWRRTVVDHRRLRRGAPAMADSEGGGWATDLVLGCGEENEREESGRGGGGSASLARAGARLHRRVQPACMPSARPRGYARFHRFCRAWPRDPSCICWAWLSFPSG</sequence>
<reference evidence="2" key="1">
    <citation type="journal article" date="2013" name="Nat. Commun.">
        <title>Whole-genome sequencing of Oryza brachyantha reveals mechanisms underlying Oryza genome evolution.</title>
        <authorList>
            <person name="Chen J."/>
            <person name="Huang Q."/>
            <person name="Gao D."/>
            <person name="Wang J."/>
            <person name="Lang Y."/>
            <person name="Liu T."/>
            <person name="Li B."/>
            <person name="Bai Z."/>
            <person name="Luis Goicoechea J."/>
            <person name="Liang C."/>
            <person name="Chen C."/>
            <person name="Zhang W."/>
            <person name="Sun S."/>
            <person name="Liao Y."/>
            <person name="Zhang X."/>
            <person name="Yang L."/>
            <person name="Song C."/>
            <person name="Wang M."/>
            <person name="Shi J."/>
            <person name="Liu G."/>
            <person name="Liu J."/>
            <person name="Zhou H."/>
            <person name="Zhou W."/>
            <person name="Yu Q."/>
            <person name="An N."/>
            <person name="Chen Y."/>
            <person name="Cai Q."/>
            <person name="Wang B."/>
            <person name="Liu B."/>
            <person name="Min J."/>
            <person name="Huang Y."/>
            <person name="Wu H."/>
            <person name="Li Z."/>
            <person name="Zhang Y."/>
            <person name="Yin Y."/>
            <person name="Song W."/>
            <person name="Jiang J."/>
            <person name="Jackson S.A."/>
            <person name="Wing R.A."/>
            <person name="Wang J."/>
            <person name="Chen M."/>
        </authorList>
    </citation>
    <scope>NUCLEOTIDE SEQUENCE [LARGE SCALE GENOMIC DNA]</scope>
    <source>
        <strain evidence="2">cv. IRGC 101232</strain>
    </source>
</reference>
<organism evidence="2">
    <name type="scientific">Oryza brachyantha</name>
    <name type="common">malo sina</name>
    <dbReference type="NCBI Taxonomy" id="4533"/>
    <lineage>
        <taxon>Eukaryota</taxon>
        <taxon>Viridiplantae</taxon>
        <taxon>Streptophyta</taxon>
        <taxon>Embryophyta</taxon>
        <taxon>Tracheophyta</taxon>
        <taxon>Spermatophyta</taxon>
        <taxon>Magnoliopsida</taxon>
        <taxon>Liliopsida</taxon>
        <taxon>Poales</taxon>
        <taxon>Poaceae</taxon>
        <taxon>BOP clade</taxon>
        <taxon>Oryzoideae</taxon>
        <taxon>Oryzeae</taxon>
        <taxon>Oryzinae</taxon>
        <taxon>Oryza</taxon>
    </lineage>
</organism>